<comment type="caution">
    <text evidence="2">The sequence shown here is derived from an EMBL/GenBank/DDBJ whole genome shotgun (WGS) entry which is preliminary data.</text>
</comment>
<proteinExistence type="predicted"/>
<sequence>MKNVSLFVKCTTRNQYLNNQSGSNVPQEQGPTRTRDILKPAPSDAIMKSLFSVDPVFSAKVDRHQPQDVNIFFPANNLEPGPIAVKSLGPSPIDTAPALGVQLSNSGGPVVRPADRVPVLDTSVSQNIGTEVKKVFPEDPSKMTTRKDILTQTTTEQPVRRPFVMPAGRPDSRPIIQVPKPIENPVPIPDPVPRLVLPVPIPAVKPEPVVKQDPISVSQPRAGLPEIAPIVNPVVEPARIPEQMPVKTQTNPVHQVFESQQSTDITNAPEVPPFDRILLPNQAIDNNSQMTAQSSMPKTKESILAPSDGLKIPKFSAPATKAEFDRTYLVPAILEYLESRAASPLSNSSMSESIYLDWLLYLRQRLYN</sequence>
<evidence type="ECO:0000313" key="3">
    <source>
        <dbReference type="Proteomes" id="UP001634394"/>
    </source>
</evidence>
<protein>
    <submittedName>
        <fullName evidence="2">Uncharacterized protein</fullName>
    </submittedName>
</protein>
<reference evidence="2 3" key="1">
    <citation type="submission" date="2024-11" db="EMBL/GenBank/DDBJ databases">
        <title>Chromosome-level genome assembly of the freshwater bivalve Anodonta woodiana.</title>
        <authorList>
            <person name="Chen X."/>
        </authorList>
    </citation>
    <scope>NUCLEOTIDE SEQUENCE [LARGE SCALE GENOMIC DNA]</scope>
    <source>
        <strain evidence="2">MN2024</strain>
        <tissue evidence="2">Gills</tissue>
    </source>
</reference>
<accession>A0ABD3UJ38</accession>
<organism evidence="2 3">
    <name type="scientific">Sinanodonta woodiana</name>
    <name type="common">Chinese pond mussel</name>
    <name type="synonym">Anodonta woodiana</name>
    <dbReference type="NCBI Taxonomy" id="1069815"/>
    <lineage>
        <taxon>Eukaryota</taxon>
        <taxon>Metazoa</taxon>
        <taxon>Spiralia</taxon>
        <taxon>Lophotrochozoa</taxon>
        <taxon>Mollusca</taxon>
        <taxon>Bivalvia</taxon>
        <taxon>Autobranchia</taxon>
        <taxon>Heteroconchia</taxon>
        <taxon>Palaeoheterodonta</taxon>
        <taxon>Unionida</taxon>
        <taxon>Unionoidea</taxon>
        <taxon>Unionidae</taxon>
        <taxon>Unioninae</taxon>
        <taxon>Sinanodonta</taxon>
    </lineage>
</organism>
<dbReference type="EMBL" id="JBJQND010000016">
    <property type="protein sequence ID" value="KAL3848335.1"/>
    <property type="molecule type" value="Genomic_DNA"/>
</dbReference>
<dbReference type="Proteomes" id="UP001634394">
    <property type="component" value="Unassembled WGS sequence"/>
</dbReference>
<name>A0ABD3UJ38_SINWO</name>
<gene>
    <name evidence="2" type="ORF">ACJMK2_019203</name>
</gene>
<keyword evidence="3" id="KW-1185">Reference proteome</keyword>
<evidence type="ECO:0000313" key="2">
    <source>
        <dbReference type="EMBL" id="KAL3848335.1"/>
    </source>
</evidence>
<dbReference type="AlphaFoldDB" id="A0ABD3UJ38"/>
<feature type="region of interest" description="Disordered" evidence="1">
    <location>
        <begin position="162"/>
        <end position="182"/>
    </location>
</feature>
<evidence type="ECO:0000256" key="1">
    <source>
        <dbReference type="SAM" id="MobiDB-lite"/>
    </source>
</evidence>